<dbReference type="Pfam" id="PF03206">
    <property type="entry name" value="NifW"/>
    <property type="match status" value="1"/>
</dbReference>
<dbReference type="EMBL" id="CP003865">
    <property type="protein sequence ID" value="AFT90530.1"/>
    <property type="molecule type" value="Genomic_DNA"/>
</dbReference>
<dbReference type="KEGG" id="bpx:BUPH_08510"/>
<evidence type="ECO:0000256" key="2">
    <source>
        <dbReference type="ARBA" id="ARBA00008351"/>
    </source>
</evidence>
<keyword evidence="6" id="KW-0614">Plasmid</keyword>
<comment type="function">
    <text evidence="1">May protect the nitrogenase Fe-Mo protein from oxidative damage.</text>
</comment>
<gene>
    <name evidence="6" type="ORF">BUPH_08510</name>
</gene>
<reference evidence="6 7" key="1">
    <citation type="journal article" date="2012" name="J. Bacteriol.">
        <title>Complete Genome Sequence of Burkholderia phenoliruptrix BR3459a (CLA1), a Heat-Tolerant, Nitrogen-Fixing Symbiont of Mimosa flocculosa.</title>
        <authorList>
            <person name="de Oliveira Cunha C."/>
            <person name="Goda Zuleta L.F."/>
            <person name="Paula de Almeida L.G."/>
            <person name="Prioli Ciapina L."/>
            <person name="Lustrino Borges W."/>
            <person name="Pitard R.M."/>
            <person name="Baldani J.I."/>
            <person name="Straliotto R."/>
            <person name="de Faria S.M."/>
            <person name="Hungria M."/>
            <person name="Sousa Cavada B."/>
            <person name="Mercante F.M."/>
            <person name="Ribeiro de Vasconcelos A.T."/>
        </authorList>
    </citation>
    <scope>NUCLEOTIDE SEQUENCE [LARGE SCALE GENOMIC DNA]</scope>
    <source>
        <strain evidence="6 7">BR3459a</strain>
        <plasmid evidence="6 7">pSYMBR3459</plasmid>
    </source>
</reference>
<dbReference type="GO" id="GO:0009399">
    <property type="term" value="P:nitrogen fixation"/>
    <property type="evidence" value="ECO:0007669"/>
    <property type="project" value="InterPro"/>
</dbReference>
<dbReference type="RefSeq" id="WP_015004719.1">
    <property type="nucleotide sequence ID" value="NC_018696.1"/>
</dbReference>
<sequence>MQFFGIAFDQKVASVGSLHILRRFSVPHDNATTLLTVCQGPRQQAYNNFVTSPPAAENVFKVFQGIEGHRPISLDNLQASLPACRTAWPGVSPCTHIVVCVQQAGS</sequence>
<evidence type="ECO:0000256" key="5">
    <source>
        <dbReference type="ARBA" id="ARBA00023231"/>
    </source>
</evidence>
<dbReference type="InterPro" id="IPR004893">
    <property type="entry name" value="NifW"/>
</dbReference>
<proteinExistence type="inferred from homology"/>
<geneLocation type="plasmid" evidence="6 7">
    <name>pSYMBR3459</name>
</geneLocation>
<dbReference type="GeneID" id="27801802"/>
<name>K0DZZ8_9BURK</name>
<comment type="subunit">
    <text evidence="3">Homotrimer; associates with NifD.</text>
</comment>
<dbReference type="Proteomes" id="UP000010105">
    <property type="component" value="Plasmid pSYMBR3459"/>
</dbReference>
<evidence type="ECO:0000256" key="4">
    <source>
        <dbReference type="ARBA" id="ARBA00016274"/>
    </source>
</evidence>
<evidence type="ECO:0000256" key="1">
    <source>
        <dbReference type="ARBA" id="ARBA00002247"/>
    </source>
</evidence>
<accession>K0DZZ8</accession>
<keyword evidence="5" id="KW-0535">Nitrogen fixation</keyword>
<evidence type="ECO:0000313" key="6">
    <source>
        <dbReference type="EMBL" id="AFT90530.1"/>
    </source>
</evidence>
<evidence type="ECO:0000313" key="7">
    <source>
        <dbReference type="Proteomes" id="UP000010105"/>
    </source>
</evidence>
<evidence type="ECO:0000256" key="3">
    <source>
        <dbReference type="ARBA" id="ARBA00011284"/>
    </source>
</evidence>
<dbReference type="AlphaFoldDB" id="K0DZZ8"/>
<protein>
    <recommendedName>
        <fullName evidence="4">Nitrogenase-stabilizing/protective protein NifW</fullName>
    </recommendedName>
</protein>
<comment type="similarity">
    <text evidence="2">Belongs to the NifW family.</text>
</comment>
<organism evidence="6 7">
    <name type="scientific">Paraburkholderia phenoliruptrix BR3459a</name>
    <dbReference type="NCBI Taxonomy" id="1229205"/>
    <lineage>
        <taxon>Bacteria</taxon>
        <taxon>Pseudomonadati</taxon>
        <taxon>Pseudomonadota</taxon>
        <taxon>Betaproteobacteria</taxon>
        <taxon>Burkholderiales</taxon>
        <taxon>Burkholderiaceae</taxon>
        <taxon>Paraburkholderia</taxon>
    </lineage>
</organism>
<dbReference type="HOGENOM" id="CLU_145318_1_0_4"/>